<dbReference type="GeneID" id="72001251"/>
<dbReference type="PANTHER" id="PTHR13464">
    <property type="entry name" value="TRANSCRIPTIONAL REGULATOR PROTEIN HCNGP"/>
    <property type="match status" value="1"/>
</dbReference>
<organism evidence="2 3">
    <name type="scientific">Rhodofomes roseus</name>
    <dbReference type="NCBI Taxonomy" id="34475"/>
    <lineage>
        <taxon>Eukaryota</taxon>
        <taxon>Fungi</taxon>
        <taxon>Dikarya</taxon>
        <taxon>Basidiomycota</taxon>
        <taxon>Agaricomycotina</taxon>
        <taxon>Agaricomycetes</taxon>
        <taxon>Polyporales</taxon>
        <taxon>Rhodofomes</taxon>
    </lineage>
</organism>
<dbReference type="InterPro" id="IPR012479">
    <property type="entry name" value="SAP30BP"/>
</dbReference>
<dbReference type="Proteomes" id="UP000814176">
    <property type="component" value="Unassembled WGS sequence"/>
</dbReference>
<keyword evidence="3" id="KW-1185">Reference proteome</keyword>
<evidence type="ECO:0000313" key="2">
    <source>
        <dbReference type="EMBL" id="KAH9837226.1"/>
    </source>
</evidence>
<sequence>MHDEEGPDDELTQIRRLLRPAEIPGVEDWGIPPPPPSAPCDSALEAKLTQFMSLKRDPNDPKHFNDSLMSNRSFRNPHLYTRLVEFVDVDERATNFPEELWDPTDVREEWYADRIAEAQKARSEQQSTQDGSAKRTKIDFASSSRRPAAAAPQRTEQRSTGLRGGVLGNGYGRGRGRLRFG</sequence>
<feature type="compositionally biased region" description="Gly residues" evidence="1">
    <location>
        <begin position="162"/>
        <end position="173"/>
    </location>
</feature>
<evidence type="ECO:0000313" key="3">
    <source>
        <dbReference type="Proteomes" id="UP000814176"/>
    </source>
</evidence>
<proteinExistence type="predicted"/>
<evidence type="ECO:0000256" key="1">
    <source>
        <dbReference type="SAM" id="MobiDB-lite"/>
    </source>
</evidence>
<dbReference type="PANTHER" id="PTHR13464:SF0">
    <property type="entry name" value="SAP30-BINDING PROTEIN"/>
    <property type="match status" value="1"/>
</dbReference>
<name>A0ABQ8KHT7_9APHY</name>
<reference evidence="2 3" key="1">
    <citation type="journal article" date="2021" name="Environ. Microbiol.">
        <title>Gene family expansions and transcriptome signatures uncover fungal adaptations to wood decay.</title>
        <authorList>
            <person name="Hage H."/>
            <person name="Miyauchi S."/>
            <person name="Viragh M."/>
            <person name="Drula E."/>
            <person name="Min B."/>
            <person name="Chaduli D."/>
            <person name="Navarro D."/>
            <person name="Favel A."/>
            <person name="Norest M."/>
            <person name="Lesage-Meessen L."/>
            <person name="Balint B."/>
            <person name="Merenyi Z."/>
            <person name="de Eugenio L."/>
            <person name="Morin E."/>
            <person name="Martinez A.T."/>
            <person name="Baldrian P."/>
            <person name="Stursova M."/>
            <person name="Martinez M.J."/>
            <person name="Novotny C."/>
            <person name="Magnuson J.K."/>
            <person name="Spatafora J.W."/>
            <person name="Maurice S."/>
            <person name="Pangilinan J."/>
            <person name="Andreopoulos W."/>
            <person name="LaButti K."/>
            <person name="Hundley H."/>
            <person name="Na H."/>
            <person name="Kuo A."/>
            <person name="Barry K."/>
            <person name="Lipzen A."/>
            <person name="Henrissat B."/>
            <person name="Riley R."/>
            <person name="Ahrendt S."/>
            <person name="Nagy L.G."/>
            <person name="Grigoriev I.V."/>
            <person name="Martin F."/>
            <person name="Rosso M.N."/>
        </authorList>
    </citation>
    <scope>NUCLEOTIDE SEQUENCE [LARGE SCALE GENOMIC DNA]</scope>
    <source>
        <strain evidence="2 3">CIRM-BRFM 1785</strain>
    </source>
</reference>
<feature type="region of interest" description="Disordered" evidence="1">
    <location>
        <begin position="117"/>
        <end position="181"/>
    </location>
</feature>
<comment type="caution">
    <text evidence="2">The sequence shown here is derived from an EMBL/GenBank/DDBJ whole genome shotgun (WGS) entry which is preliminary data.</text>
</comment>
<accession>A0ABQ8KHT7</accession>
<feature type="compositionally biased region" description="Low complexity" evidence="1">
    <location>
        <begin position="141"/>
        <end position="152"/>
    </location>
</feature>
<protein>
    <submittedName>
        <fullName evidence="2">HCNGP-like protein-domain-containing protein</fullName>
    </submittedName>
</protein>
<dbReference type="RefSeq" id="XP_047779395.1">
    <property type="nucleotide sequence ID" value="XM_047920519.1"/>
</dbReference>
<dbReference type="Pfam" id="PF07818">
    <property type="entry name" value="HCNGP"/>
    <property type="match status" value="1"/>
</dbReference>
<gene>
    <name evidence="2" type="ORF">C8Q71DRAFT_706701</name>
</gene>
<dbReference type="EMBL" id="JADCUA010000009">
    <property type="protein sequence ID" value="KAH9837226.1"/>
    <property type="molecule type" value="Genomic_DNA"/>
</dbReference>